<dbReference type="Proteomes" id="UP000805704">
    <property type="component" value="Chromosome 9"/>
</dbReference>
<gene>
    <name evidence="1" type="ORF">GBF38_002602</name>
</gene>
<dbReference type="EMBL" id="CM024797">
    <property type="protein sequence ID" value="KAG8000345.1"/>
    <property type="molecule type" value="Genomic_DNA"/>
</dbReference>
<name>A0ACB7EET2_NIBAL</name>
<sequence>MSKDGEGEKSDRVVQKKRRKHKERKKEKRQIVLLHVYMKKEQHADGKKWKIKVCEDESGTDDDEKFIQISHDTTDSSCKDNTGMNEAWKVS</sequence>
<keyword evidence="2" id="KW-1185">Reference proteome</keyword>
<reference evidence="1" key="1">
    <citation type="submission" date="2020-04" db="EMBL/GenBank/DDBJ databases">
        <title>A chromosome-scale assembly and high-density genetic map of the yellow drum (Nibea albiflora) genome.</title>
        <authorList>
            <person name="Xu D."/>
            <person name="Zhang W."/>
            <person name="Chen R."/>
            <person name="Tan P."/>
            <person name="Wang L."/>
            <person name="Song H."/>
            <person name="Tian L."/>
            <person name="Zhu Q."/>
            <person name="Wang B."/>
        </authorList>
    </citation>
    <scope>NUCLEOTIDE SEQUENCE</scope>
    <source>
        <strain evidence="1">ZJHYS-2018</strain>
    </source>
</reference>
<proteinExistence type="predicted"/>
<evidence type="ECO:0000313" key="1">
    <source>
        <dbReference type="EMBL" id="KAG8000345.1"/>
    </source>
</evidence>
<feature type="non-terminal residue" evidence="1">
    <location>
        <position position="91"/>
    </location>
</feature>
<comment type="caution">
    <text evidence="1">The sequence shown here is derived from an EMBL/GenBank/DDBJ whole genome shotgun (WGS) entry which is preliminary data.</text>
</comment>
<accession>A0ACB7EET2</accession>
<organism evidence="1 2">
    <name type="scientific">Nibea albiflora</name>
    <name type="common">Yellow drum</name>
    <name type="synonym">Corvina albiflora</name>
    <dbReference type="NCBI Taxonomy" id="240163"/>
    <lineage>
        <taxon>Eukaryota</taxon>
        <taxon>Metazoa</taxon>
        <taxon>Chordata</taxon>
        <taxon>Craniata</taxon>
        <taxon>Vertebrata</taxon>
        <taxon>Euteleostomi</taxon>
        <taxon>Actinopterygii</taxon>
        <taxon>Neopterygii</taxon>
        <taxon>Teleostei</taxon>
        <taxon>Neoteleostei</taxon>
        <taxon>Acanthomorphata</taxon>
        <taxon>Eupercaria</taxon>
        <taxon>Sciaenidae</taxon>
        <taxon>Nibea</taxon>
    </lineage>
</organism>
<protein>
    <submittedName>
        <fullName evidence="1">Uncharacterized protein</fullName>
    </submittedName>
</protein>
<evidence type="ECO:0000313" key="2">
    <source>
        <dbReference type="Proteomes" id="UP000805704"/>
    </source>
</evidence>